<gene>
    <name evidence="1" type="ORF">NA23_10725</name>
</gene>
<sequence length="94" mass="10997">MAFWPYRDIVALSGLIALAESYGVKYTNKAIRYLKKFKDIIPIVEFVIDEVVNAFREPKLLLDTVTDKYSYEILALFVSTDEEFDEAYEKILYI</sequence>
<dbReference type="KEGG" id="fia:NA23_10725"/>
<name>A0AAJ5HQP4_FERIS</name>
<evidence type="ECO:0000313" key="1">
    <source>
        <dbReference type="EMBL" id="UOE96744.1"/>
    </source>
</evidence>
<protein>
    <submittedName>
        <fullName evidence="1">Uncharacterized protein</fullName>
    </submittedName>
</protein>
<proteinExistence type="predicted"/>
<dbReference type="Proteomes" id="UP000093740">
    <property type="component" value="Chromosome"/>
</dbReference>
<dbReference type="RefSeq" id="WP_062946238.1">
    <property type="nucleotide sequence ID" value="NZ_CP014334.2"/>
</dbReference>
<organism evidence="1 2">
    <name type="scientific">Fervidobacterium islandicum</name>
    <dbReference type="NCBI Taxonomy" id="2423"/>
    <lineage>
        <taxon>Bacteria</taxon>
        <taxon>Thermotogati</taxon>
        <taxon>Thermotogota</taxon>
        <taxon>Thermotogae</taxon>
        <taxon>Thermotogales</taxon>
        <taxon>Fervidobacteriaceae</taxon>
        <taxon>Fervidobacterium</taxon>
    </lineage>
</organism>
<keyword evidence="2" id="KW-1185">Reference proteome</keyword>
<accession>A0AAJ5HQP4</accession>
<dbReference type="EMBL" id="CP014334">
    <property type="protein sequence ID" value="UOE96744.1"/>
    <property type="molecule type" value="Genomic_DNA"/>
</dbReference>
<evidence type="ECO:0000313" key="2">
    <source>
        <dbReference type="Proteomes" id="UP000093740"/>
    </source>
</evidence>
<dbReference type="AlphaFoldDB" id="A0AAJ5HQP4"/>
<reference evidence="1 2" key="1">
    <citation type="journal article" date="2015" name="Stand. Genomic Sci.">
        <title>Genome sequence of a native-feather degrading extremely thermophilic Eubacterium, Fervidobacterium islandicum AW-1.</title>
        <authorList>
            <person name="Lee Y.J."/>
            <person name="Jeong H."/>
            <person name="Park G.S."/>
            <person name="Kwak Y."/>
            <person name="Lee S.J."/>
            <person name="Lee S.J."/>
            <person name="Park M.K."/>
            <person name="Kim J.Y."/>
            <person name="Kang H.K."/>
            <person name="Shin J.H."/>
            <person name="Lee D.W."/>
        </authorList>
    </citation>
    <scope>NUCLEOTIDE SEQUENCE [LARGE SCALE GENOMIC DNA]</scope>
    <source>
        <strain evidence="1 2">AW-1</strain>
    </source>
</reference>